<keyword evidence="3" id="KW-1185">Reference proteome</keyword>
<comment type="caution">
    <text evidence="2">The sequence shown here is derived from an EMBL/GenBank/DDBJ whole genome shotgun (WGS) entry which is preliminary data.</text>
</comment>
<accession>A0ABU6VWX4</accession>
<evidence type="ECO:0000313" key="2">
    <source>
        <dbReference type="EMBL" id="MED6177265.1"/>
    </source>
</evidence>
<proteinExistence type="predicted"/>
<evidence type="ECO:0000313" key="3">
    <source>
        <dbReference type="Proteomes" id="UP001341840"/>
    </source>
</evidence>
<dbReference type="EMBL" id="JASCZI010153331">
    <property type="protein sequence ID" value="MED6177265.1"/>
    <property type="molecule type" value="Genomic_DNA"/>
</dbReference>
<sequence>MVGWALFGMVKAPLFIDAETRWCVCTGASGAYELALNSSLGVPPKAIGKMDKGSLRSKKWSFAAILTRAPMLRRGTRRLGVHSQSQSQDSPRLGVETKV</sequence>
<feature type="region of interest" description="Disordered" evidence="1">
    <location>
        <begin position="77"/>
        <end position="99"/>
    </location>
</feature>
<evidence type="ECO:0000256" key="1">
    <source>
        <dbReference type="SAM" id="MobiDB-lite"/>
    </source>
</evidence>
<name>A0ABU6VWX4_9FABA</name>
<dbReference type="Proteomes" id="UP001341840">
    <property type="component" value="Unassembled WGS sequence"/>
</dbReference>
<protein>
    <submittedName>
        <fullName evidence="2">Uncharacterized protein</fullName>
    </submittedName>
</protein>
<organism evidence="2 3">
    <name type="scientific">Stylosanthes scabra</name>
    <dbReference type="NCBI Taxonomy" id="79078"/>
    <lineage>
        <taxon>Eukaryota</taxon>
        <taxon>Viridiplantae</taxon>
        <taxon>Streptophyta</taxon>
        <taxon>Embryophyta</taxon>
        <taxon>Tracheophyta</taxon>
        <taxon>Spermatophyta</taxon>
        <taxon>Magnoliopsida</taxon>
        <taxon>eudicotyledons</taxon>
        <taxon>Gunneridae</taxon>
        <taxon>Pentapetalae</taxon>
        <taxon>rosids</taxon>
        <taxon>fabids</taxon>
        <taxon>Fabales</taxon>
        <taxon>Fabaceae</taxon>
        <taxon>Papilionoideae</taxon>
        <taxon>50 kb inversion clade</taxon>
        <taxon>dalbergioids sensu lato</taxon>
        <taxon>Dalbergieae</taxon>
        <taxon>Pterocarpus clade</taxon>
        <taxon>Stylosanthes</taxon>
    </lineage>
</organism>
<gene>
    <name evidence="2" type="ORF">PIB30_096525</name>
</gene>
<reference evidence="2 3" key="1">
    <citation type="journal article" date="2023" name="Plants (Basel)">
        <title>Bridging the Gap: Combining Genomics and Transcriptomics Approaches to Understand Stylosanthes scabra, an Orphan Legume from the Brazilian Caatinga.</title>
        <authorList>
            <person name="Ferreira-Neto J.R.C."/>
            <person name="da Silva M.D."/>
            <person name="Binneck E."/>
            <person name="de Melo N.F."/>
            <person name="da Silva R.H."/>
            <person name="de Melo A.L.T.M."/>
            <person name="Pandolfi V."/>
            <person name="Bustamante F.O."/>
            <person name="Brasileiro-Vidal A.C."/>
            <person name="Benko-Iseppon A.M."/>
        </authorList>
    </citation>
    <scope>NUCLEOTIDE SEQUENCE [LARGE SCALE GENOMIC DNA]</scope>
    <source>
        <tissue evidence="2">Leaves</tissue>
    </source>
</reference>